<reference evidence="2" key="1">
    <citation type="submission" date="2017-09" db="EMBL/GenBank/DDBJ databases">
        <title>The Reconstruction of 2,631 Draft Metagenome-Assembled Genomes from the Global Oceans.</title>
        <authorList>
            <person name="Tully B.J."/>
            <person name="Graham E.D."/>
            <person name="Heidelberg J.F."/>
        </authorList>
    </citation>
    <scope>NUCLEOTIDE SEQUENCE [LARGE SCALE GENOMIC DNA]</scope>
</reference>
<gene>
    <name evidence="1" type="ORF">CL943_00370</name>
</gene>
<comment type="caution">
    <text evidence="1">The sequence shown here is derived from an EMBL/GenBank/DDBJ whole genome shotgun (WGS) entry which is preliminary data.</text>
</comment>
<dbReference type="EMBL" id="NZBU01000001">
    <property type="protein sequence ID" value="MAG21745.1"/>
    <property type="molecule type" value="Genomic_DNA"/>
</dbReference>
<organism evidence="1 2">
    <name type="scientific">Candidatus Iainarchaeum sp</name>
    <dbReference type="NCBI Taxonomy" id="3101447"/>
    <lineage>
        <taxon>Archaea</taxon>
        <taxon>Candidatus Iainarchaeota</taxon>
        <taxon>Candidatus Iainarchaeia</taxon>
        <taxon>Candidatus Iainarchaeales</taxon>
        <taxon>Candidatus Iainarchaeaceae</taxon>
        <taxon>Candidatus Iainarchaeum</taxon>
    </lineage>
</organism>
<protein>
    <submittedName>
        <fullName evidence="1">Uncharacterized protein</fullName>
    </submittedName>
</protein>
<dbReference type="Proteomes" id="UP000226592">
    <property type="component" value="Unassembled WGS sequence"/>
</dbReference>
<name>A0A2D6LZY9_9ARCH</name>
<dbReference type="AlphaFoldDB" id="A0A2D6LZY9"/>
<evidence type="ECO:0000313" key="2">
    <source>
        <dbReference type="Proteomes" id="UP000226592"/>
    </source>
</evidence>
<evidence type="ECO:0000313" key="1">
    <source>
        <dbReference type="EMBL" id="MAG21745.1"/>
    </source>
</evidence>
<sequence length="441" mass="48130">MSFKKAGLVFCFIILFVGIAFAGWIEEPDGVAPEVAAPTVPPVTSDTGDTGGNGWTVSTDLHFSQFFEKKGTEIVHPFELIERNLYGATKGGASPYSYGGDKSVGVVLDGINKDKHLYVALGVKCEDLFVLLSAIADQRRRTAPNVQKIDITPMDNWELIGEGTGYVVAEIVIGVESVAEGVGKGYRRGIEAYRDSTGNPVQSNPDTTSTQLVTPIDLTRVVTPPTSGQVVLSASPTNWQDKSLYTFTKEILERGQYFLSIDSIDGKTISQLVNDSKTYTFYACQFPAKNQIVESKLSIAFGKEPEIKFTKFVQGDTTVKNPTGAIRLKTEGEIKLDLSSNVGKGNVYLFKTECPVDEPEGDDKGDKLAGPVTFSETKKTTTFTVDYSKQTLAVQGCQYYESTLLKTELLTISPKQQCTSLLHCLANIDNWFVRNIVPATN</sequence>
<proteinExistence type="predicted"/>
<accession>A0A2D6LZY9</accession>